<dbReference type="PROSITE" id="PS51186">
    <property type="entry name" value="GNAT"/>
    <property type="match status" value="1"/>
</dbReference>
<organism evidence="2 3">
    <name type="scientific">Sphingobacterium hotanense</name>
    <dbReference type="NCBI Taxonomy" id="649196"/>
    <lineage>
        <taxon>Bacteria</taxon>
        <taxon>Pseudomonadati</taxon>
        <taxon>Bacteroidota</taxon>
        <taxon>Sphingobacteriia</taxon>
        <taxon>Sphingobacteriales</taxon>
        <taxon>Sphingobacteriaceae</taxon>
        <taxon>Sphingobacterium</taxon>
    </lineage>
</organism>
<feature type="domain" description="N-acetyltransferase" evidence="1">
    <location>
        <begin position="10"/>
        <end position="163"/>
    </location>
</feature>
<dbReference type="InterPro" id="IPR051531">
    <property type="entry name" value="N-acetyltransferase"/>
</dbReference>
<reference evidence="2" key="1">
    <citation type="submission" date="2020-06" db="EMBL/GenBank/DDBJ databases">
        <authorList>
            <person name="Dong N."/>
        </authorList>
    </citation>
    <scope>NUCLEOTIDE SEQUENCE</scope>
    <source>
        <strain evidence="2">R1692</strain>
    </source>
</reference>
<dbReference type="RefSeq" id="WP_286652069.1">
    <property type="nucleotide sequence ID" value="NZ_JACAGK010000058.1"/>
</dbReference>
<accession>A0ABT7NRZ5</accession>
<protein>
    <submittedName>
        <fullName evidence="2">GNAT family N-acetyltransferase</fullName>
    </submittedName>
</protein>
<keyword evidence="3" id="KW-1185">Reference proteome</keyword>
<evidence type="ECO:0000313" key="3">
    <source>
        <dbReference type="Proteomes" id="UP001170954"/>
    </source>
</evidence>
<comment type="caution">
    <text evidence="2">The sequence shown here is derived from an EMBL/GenBank/DDBJ whole genome shotgun (WGS) entry which is preliminary data.</text>
</comment>
<name>A0ABT7NRZ5_9SPHI</name>
<dbReference type="InterPro" id="IPR016181">
    <property type="entry name" value="Acyl_CoA_acyltransferase"/>
</dbReference>
<sequence length="167" mass="19447">MFIKLQTERLDIRPLDAFDAAFILKLLNTPGWLQFIGDKEVHDLVDALGYIRWISEKDGFFYHVVRTQEDYEPIGVVTLLYRDNQEHPDIGFAFLPEFFGKGYAFEAVSAYMNALCAKLPDLILQAIVMPANHRSVRLIEKLGFIFYERFLEAADELDIYRLKGQHR</sequence>
<dbReference type="Pfam" id="PF13302">
    <property type="entry name" value="Acetyltransf_3"/>
    <property type="match status" value="1"/>
</dbReference>
<dbReference type="PANTHER" id="PTHR43792:SF1">
    <property type="entry name" value="N-ACETYLTRANSFERASE DOMAIN-CONTAINING PROTEIN"/>
    <property type="match status" value="1"/>
</dbReference>
<reference evidence="2" key="2">
    <citation type="journal article" date="2022" name="Sci. Total Environ.">
        <title>Prevalence, transmission, and molecular epidemiology of tet(X)-positive bacteria among humans, animals, and environmental niches in China: An epidemiological, and genomic-based study.</title>
        <authorList>
            <person name="Dong N."/>
            <person name="Zeng Y."/>
            <person name="Cai C."/>
            <person name="Sun C."/>
            <person name="Lu J."/>
            <person name="Liu C."/>
            <person name="Zhou H."/>
            <person name="Sun Q."/>
            <person name="Shu L."/>
            <person name="Wang H."/>
            <person name="Wang Y."/>
            <person name="Wang S."/>
            <person name="Wu C."/>
            <person name="Chan E.W."/>
            <person name="Chen G."/>
            <person name="Shen Z."/>
            <person name="Chen S."/>
            <person name="Zhang R."/>
        </authorList>
    </citation>
    <scope>NUCLEOTIDE SEQUENCE</scope>
    <source>
        <strain evidence="2">R1692</strain>
    </source>
</reference>
<evidence type="ECO:0000259" key="1">
    <source>
        <dbReference type="PROSITE" id="PS51186"/>
    </source>
</evidence>
<dbReference type="EMBL" id="JACAGK010000058">
    <property type="protein sequence ID" value="MDM1049813.1"/>
    <property type="molecule type" value="Genomic_DNA"/>
</dbReference>
<gene>
    <name evidence="2" type="ORF">HX018_16360</name>
</gene>
<dbReference type="SUPFAM" id="SSF55729">
    <property type="entry name" value="Acyl-CoA N-acyltransferases (Nat)"/>
    <property type="match status" value="1"/>
</dbReference>
<dbReference type="PANTHER" id="PTHR43792">
    <property type="entry name" value="GNAT FAMILY, PUTATIVE (AFU_ORTHOLOGUE AFUA_3G00765)-RELATED-RELATED"/>
    <property type="match status" value="1"/>
</dbReference>
<proteinExistence type="predicted"/>
<dbReference type="InterPro" id="IPR000182">
    <property type="entry name" value="GNAT_dom"/>
</dbReference>
<dbReference type="Gene3D" id="3.40.630.30">
    <property type="match status" value="1"/>
</dbReference>
<evidence type="ECO:0000313" key="2">
    <source>
        <dbReference type="EMBL" id="MDM1049813.1"/>
    </source>
</evidence>
<dbReference type="Proteomes" id="UP001170954">
    <property type="component" value="Unassembled WGS sequence"/>
</dbReference>